<feature type="transmembrane region" description="Helical" evidence="5">
    <location>
        <begin position="361"/>
        <end position="382"/>
    </location>
</feature>
<dbReference type="SUPFAM" id="SSF103473">
    <property type="entry name" value="MFS general substrate transporter"/>
    <property type="match status" value="1"/>
</dbReference>
<keyword evidence="3 5" id="KW-1133">Transmembrane helix</keyword>
<keyword evidence="4 5" id="KW-0472">Membrane</keyword>
<feature type="domain" description="Major facilitator superfamily (MFS) profile" evidence="6">
    <location>
        <begin position="24"/>
        <end position="414"/>
    </location>
</feature>
<feature type="transmembrane region" description="Helical" evidence="5">
    <location>
        <begin position="183"/>
        <end position="203"/>
    </location>
</feature>
<gene>
    <name evidence="7" type="ORF">JOF54_000437</name>
</gene>
<dbReference type="Gene3D" id="1.20.1250.20">
    <property type="entry name" value="MFS general substrate transporter like domains"/>
    <property type="match status" value="2"/>
</dbReference>
<name>A0ABS4Z3Z8_9ACTN</name>
<dbReference type="InterPro" id="IPR020846">
    <property type="entry name" value="MFS_dom"/>
</dbReference>
<evidence type="ECO:0000256" key="4">
    <source>
        <dbReference type="ARBA" id="ARBA00023136"/>
    </source>
</evidence>
<dbReference type="Proteomes" id="UP000758168">
    <property type="component" value="Unassembled WGS sequence"/>
</dbReference>
<dbReference type="InterPro" id="IPR036259">
    <property type="entry name" value="MFS_trans_sf"/>
</dbReference>
<dbReference type="RefSeq" id="WP_210052582.1">
    <property type="nucleotide sequence ID" value="NZ_BAAAMH010000022.1"/>
</dbReference>
<feature type="transmembrane region" description="Helical" evidence="5">
    <location>
        <begin position="159"/>
        <end position="177"/>
    </location>
</feature>
<dbReference type="PROSITE" id="PS50850">
    <property type="entry name" value="MFS"/>
    <property type="match status" value="1"/>
</dbReference>
<organism evidence="7 8">
    <name type="scientific">Microlunatus capsulatus</name>
    <dbReference type="NCBI Taxonomy" id="99117"/>
    <lineage>
        <taxon>Bacteria</taxon>
        <taxon>Bacillati</taxon>
        <taxon>Actinomycetota</taxon>
        <taxon>Actinomycetes</taxon>
        <taxon>Propionibacteriales</taxon>
        <taxon>Propionibacteriaceae</taxon>
        <taxon>Microlunatus</taxon>
    </lineage>
</organism>
<evidence type="ECO:0000259" key="6">
    <source>
        <dbReference type="PROSITE" id="PS50850"/>
    </source>
</evidence>
<feature type="transmembrane region" description="Helical" evidence="5">
    <location>
        <begin position="242"/>
        <end position="263"/>
    </location>
</feature>
<sequence>MYLADVTRSAGLRGGSLRRVATGNVLALGVVSLLTDVSAEMVTAVLPAYLVLGLHLSIAQYGALDGLYTGATALTRLVGGYLADRFRRRKVVALVGYGLSAVAKLGLLGANGAVGVGAVIAADRTGKGLRTAPRDALIATSVPERDLGQAFGVHRAMDAVGAFLGPVAALGLLALAGTTDYSVVFVGSLCAGLLGLVVLTLFVREPAAAAALEPAPGAEPVLSAPGRLRARRLLHAGAFRRLCVVAALLGLVTVGDGFVYLVLQDRDDLPVRVFPLLAVGTSLAFLVLAVPLGRLADRVGRWPVVVGGYACLLGVYLLLSTDAGPLWLVLALYGAYYAATDGVLSALAVPLIPEALRTTGLALLQTGQALAYVVSSVVFGLLWQNAGVAAACLTAAAVAVLLLPCCALLLRSPGRVR</sequence>
<protein>
    <submittedName>
        <fullName evidence="7">MFS family permease</fullName>
    </submittedName>
</protein>
<proteinExistence type="predicted"/>
<feature type="transmembrane region" description="Helical" evidence="5">
    <location>
        <begin position="302"/>
        <end position="319"/>
    </location>
</feature>
<comment type="caution">
    <text evidence="7">The sequence shown here is derived from an EMBL/GenBank/DDBJ whole genome shotgun (WGS) entry which is preliminary data.</text>
</comment>
<dbReference type="InterPro" id="IPR011701">
    <property type="entry name" value="MFS"/>
</dbReference>
<dbReference type="PANTHER" id="PTHR23518:SF2">
    <property type="entry name" value="MAJOR FACILITATOR SUPERFAMILY TRANSPORTER"/>
    <property type="match status" value="1"/>
</dbReference>
<feature type="transmembrane region" description="Helical" evidence="5">
    <location>
        <begin position="269"/>
        <end position="290"/>
    </location>
</feature>
<keyword evidence="8" id="KW-1185">Reference proteome</keyword>
<feature type="transmembrane region" description="Helical" evidence="5">
    <location>
        <begin position="388"/>
        <end position="410"/>
    </location>
</feature>
<evidence type="ECO:0000256" key="3">
    <source>
        <dbReference type="ARBA" id="ARBA00022989"/>
    </source>
</evidence>
<feature type="transmembrane region" description="Helical" evidence="5">
    <location>
        <begin position="325"/>
        <end position="349"/>
    </location>
</feature>
<comment type="subcellular location">
    <subcellularLocation>
        <location evidence="1">Cell membrane</location>
        <topology evidence="1">Multi-pass membrane protein</topology>
    </subcellularLocation>
</comment>
<evidence type="ECO:0000256" key="1">
    <source>
        <dbReference type="ARBA" id="ARBA00004651"/>
    </source>
</evidence>
<evidence type="ECO:0000313" key="8">
    <source>
        <dbReference type="Proteomes" id="UP000758168"/>
    </source>
</evidence>
<reference evidence="7 8" key="1">
    <citation type="submission" date="2021-03" db="EMBL/GenBank/DDBJ databases">
        <title>Sequencing the genomes of 1000 actinobacteria strains.</title>
        <authorList>
            <person name="Klenk H.-P."/>
        </authorList>
    </citation>
    <scope>NUCLEOTIDE SEQUENCE [LARGE SCALE GENOMIC DNA]</scope>
    <source>
        <strain evidence="7 8">DSM 12936</strain>
    </source>
</reference>
<accession>A0ABS4Z3Z8</accession>
<dbReference type="Pfam" id="PF07690">
    <property type="entry name" value="MFS_1"/>
    <property type="match status" value="2"/>
</dbReference>
<evidence type="ECO:0000256" key="5">
    <source>
        <dbReference type="SAM" id="Phobius"/>
    </source>
</evidence>
<dbReference type="PANTHER" id="PTHR23518">
    <property type="entry name" value="C-METHYLTRANSFERASE"/>
    <property type="match status" value="1"/>
</dbReference>
<dbReference type="EMBL" id="JAGIOB010000001">
    <property type="protein sequence ID" value="MBP2415515.1"/>
    <property type="molecule type" value="Genomic_DNA"/>
</dbReference>
<feature type="transmembrane region" description="Helical" evidence="5">
    <location>
        <begin position="25"/>
        <end position="52"/>
    </location>
</feature>
<feature type="transmembrane region" description="Helical" evidence="5">
    <location>
        <begin position="58"/>
        <end position="79"/>
    </location>
</feature>
<evidence type="ECO:0000313" key="7">
    <source>
        <dbReference type="EMBL" id="MBP2415515.1"/>
    </source>
</evidence>
<evidence type="ECO:0000256" key="2">
    <source>
        <dbReference type="ARBA" id="ARBA00022692"/>
    </source>
</evidence>
<dbReference type="CDD" id="cd17370">
    <property type="entry name" value="MFS_MJ1317_like"/>
    <property type="match status" value="1"/>
</dbReference>
<keyword evidence="2 5" id="KW-0812">Transmembrane</keyword>